<accession>A0A502G1B0</accession>
<reference evidence="2 3" key="1">
    <citation type="journal article" date="2019" name="Environ. Microbiol.">
        <title>Species interactions and distinct microbial communities in high Arctic permafrost affected cryosols are associated with the CH4 and CO2 gas fluxes.</title>
        <authorList>
            <person name="Altshuler I."/>
            <person name="Hamel J."/>
            <person name="Turney S."/>
            <person name="Magnuson E."/>
            <person name="Levesque R."/>
            <person name="Greer C."/>
            <person name="Whyte L.G."/>
        </authorList>
    </citation>
    <scope>NUCLEOTIDE SEQUENCE [LARGE SCALE GENOMIC DNA]</scope>
    <source>
        <strain evidence="2 3">S9.3B</strain>
    </source>
</reference>
<dbReference type="GO" id="GO:0046686">
    <property type="term" value="P:response to cadmium ion"/>
    <property type="evidence" value="ECO:0007669"/>
    <property type="project" value="TreeGrafter"/>
</dbReference>
<organism evidence="2 3">
    <name type="scientific">Muricoccus nepalensis</name>
    <dbReference type="NCBI Taxonomy" id="1854500"/>
    <lineage>
        <taxon>Bacteria</taxon>
        <taxon>Pseudomonadati</taxon>
        <taxon>Pseudomonadota</taxon>
        <taxon>Alphaproteobacteria</taxon>
        <taxon>Acetobacterales</taxon>
        <taxon>Roseomonadaceae</taxon>
        <taxon>Muricoccus</taxon>
    </lineage>
</organism>
<gene>
    <name evidence="2" type="ORF">EAH89_13785</name>
</gene>
<dbReference type="PANTHER" id="PTHR39168">
    <property type="entry name" value="TRANSCRIPTIONAL REGULATOR-RELATED"/>
    <property type="match status" value="1"/>
</dbReference>
<proteinExistence type="predicted"/>
<name>A0A502G1B0_9PROT</name>
<dbReference type="InterPro" id="IPR011991">
    <property type="entry name" value="ArsR-like_HTH"/>
</dbReference>
<dbReference type="Proteomes" id="UP000317078">
    <property type="component" value="Unassembled WGS sequence"/>
</dbReference>
<dbReference type="InterPro" id="IPR036388">
    <property type="entry name" value="WH-like_DNA-bd_sf"/>
</dbReference>
<evidence type="ECO:0000313" key="3">
    <source>
        <dbReference type="Proteomes" id="UP000317078"/>
    </source>
</evidence>
<dbReference type="GO" id="GO:0097063">
    <property type="term" value="F:cadmium ion sensor activity"/>
    <property type="evidence" value="ECO:0007669"/>
    <property type="project" value="TreeGrafter"/>
</dbReference>
<keyword evidence="3" id="KW-1185">Reference proteome</keyword>
<evidence type="ECO:0000259" key="1">
    <source>
        <dbReference type="PROSITE" id="PS50987"/>
    </source>
</evidence>
<sequence>MVSTAALAETAAALGDPARAGMLAALMDGRALTAGELARVAGVAPTTASGHLARLVEAGLLAVERQGRHRYHRLASPEVARVLEGLMALSGARRPPRTGPRDAALREARTCYDHLAGRVAVGIADAMVARGQLDLAPDGGALTESGAVLLARLGVAVPAAPGRPFCRPCLDWSERRPHLAGALGAALCRRCLELGWVRRVAGSRALSVTPAGRLGLREAFGLDQSAAISAAR</sequence>
<dbReference type="InterPro" id="IPR001845">
    <property type="entry name" value="HTH_ArsR_DNA-bd_dom"/>
</dbReference>
<comment type="caution">
    <text evidence="2">The sequence shown here is derived from an EMBL/GenBank/DDBJ whole genome shotgun (WGS) entry which is preliminary data.</text>
</comment>
<dbReference type="InterPro" id="IPR036390">
    <property type="entry name" value="WH_DNA-bd_sf"/>
</dbReference>
<dbReference type="PANTHER" id="PTHR39168:SF1">
    <property type="entry name" value="TRANSCRIPTIONAL REGULATORY PROTEIN"/>
    <property type="match status" value="1"/>
</dbReference>
<dbReference type="GO" id="GO:0010288">
    <property type="term" value="P:response to lead ion"/>
    <property type="evidence" value="ECO:0007669"/>
    <property type="project" value="TreeGrafter"/>
</dbReference>
<dbReference type="SMART" id="SM00418">
    <property type="entry name" value="HTH_ARSR"/>
    <property type="match status" value="1"/>
</dbReference>
<dbReference type="EMBL" id="RCZP01000012">
    <property type="protein sequence ID" value="TPG55638.1"/>
    <property type="molecule type" value="Genomic_DNA"/>
</dbReference>
<dbReference type="GO" id="GO:0032791">
    <property type="term" value="F:lead ion binding"/>
    <property type="evidence" value="ECO:0007669"/>
    <property type="project" value="TreeGrafter"/>
</dbReference>
<dbReference type="AlphaFoldDB" id="A0A502G1B0"/>
<protein>
    <submittedName>
        <fullName evidence="2">Transcriptional regulator</fullName>
    </submittedName>
</protein>
<dbReference type="Pfam" id="PF12840">
    <property type="entry name" value="HTH_20"/>
    <property type="match status" value="1"/>
</dbReference>
<feature type="domain" description="HTH arsR-type" evidence="1">
    <location>
        <begin position="1"/>
        <end position="94"/>
    </location>
</feature>
<dbReference type="InterPro" id="IPR052543">
    <property type="entry name" value="HTH_Metal-responsive_Reg"/>
</dbReference>
<dbReference type="PRINTS" id="PR00778">
    <property type="entry name" value="HTHARSR"/>
</dbReference>
<evidence type="ECO:0000313" key="2">
    <source>
        <dbReference type="EMBL" id="TPG55638.1"/>
    </source>
</evidence>
<dbReference type="GO" id="GO:0003677">
    <property type="term" value="F:DNA binding"/>
    <property type="evidence" value="ECO:0007669"/>
    <property type="project" value="TreeGrafter"/>
</dbReference>
<dbReference type="OrthoDB" id="9797716at2"/>
<dbReference type="SUPFAM" id="SSF46785">
    <property type="entry name" value="Winged helix' DNA-binding domain"/>
    <property type="match status" value="1"/>
</dbReference>
<dbReference type="Gene3D" id="1.10.10.10">
    <property type="entry name" value="Winged helix-like DNA-binding domain superfamily/Winged helix DNA-binding domain"/>
    <property type="match status" value="1"/>
</dbReference>
<dbReference type="NCBIfam" id="NF033788">
    <property type="entry name" value="HTH_metalloreg"/>
    <property type="match status" value="1"/>
</dbReference>
<dbReference type="PROSITE" id="PS50987">
    <property type="entry name" value="HTH_ARSR_2"/>
    <property type="match status" value="1"/>
</dbReference>
<dbReference type="CDD" id="cd00090">
    <property type="entry name" value="HTH_ARSR"/>
    <property type="match status" value="1"/>
</dbReference>
<dbReference type="RefSeq" id="WP_140884052.1">
    <property type="nucleotide sequence ID" value="NZ_RCZP01000012.1"/>
</dbReference>
<dbReference type="GO" id="GO:0003700">
    <property type="term" value="F:DNA-binding transcription factor activity"/>
    <property type="evidence" value="ECO:0007669"/>
    <property type="project" value="InterPro"/>
</dbReference>